<reference evidence="7 8" key="1">
    <citation type="submission" date="2018-06" db="EMBL/GenBank/DDBJ databases">
        <title>Genomic Encyclopedia of Archaeal and Bacterial Type Strains, Phase II (KMG-II): from individual species to whole genera.</title>
        <authorList>
            <person name="Goeker M."/>
        </authorList>
    </citation>
    <scope>NUCLEOTIDE SEQUENCE [LARGE SCALE GENOMIC DNA]</scope>
    <source>
        <strain evidence="7 8">DSM 24525</strain>
    </source>
</reference>
<feature type="transmembrane region" description="Helical" evidence="6">
    <location>
        <begin position="6"/>
        <end position="27"/>
    </location>
</feature>
<evidence type="ECO:0000256" key="4">
    <source>
        <dbReference type="ARBA" id="ARBA00022989"/>
    </source>
</evidence>
<feature type="transmembrane region" description="Helical" evidence="6">
    <location>
        <begin position="212"/>
        <end position="229"/>
    </location>
</feature>
<dbReference type="GO" id="GO:0005886">
    <property type="term" value="C:plasma membrane"/>
    <property type="evidence" value="ECO:0007669"/>
    <property type="project" value="UniProtKB-SubCell"/>
</dbReference>
<dbReference type="Pfam" id="PF02653">
    <property type="entry name" value="BPD_transp_2"/>
    <property type="match status" value="1"/>
</dbReference>
<dbReference type="InterPro" id="IPR001851">
    <property type="entry name" value="ABC_transp_permease"/>
</dbReference>
<keyword evidence="4 6" id="KW-1133">Transmembrane helix</keyword>
<comment type="subcellular location">
    <subcellularLocation>
        <location evidence="1">Cell membrane</location>
        <topology evidence="1">Multi-pass membrane protein</topology>
    </subcellularLocation>
</comment>
<evidence type="ECO:0000256" key="3">
    <source>
        <dbReference type="ARBA" id="ARBA00022692"/>
    </source>
</evidence>
<feature type="transmembrane region" description="Helical" evidence="6">
    <location>
        <begin position="236"/>
        <end position="257"/>
    </location>
</feature>
<keyword evidence="5 6" id="KW-0472">Membrane</keyword>
<dbReference type="AlphaFoldDB" id="A0A2W7IDG2"/>
<evidence type="ECO:0000256" key="1">
    <source>
        <dbReference type="ARBA" id="ARBA00004651"/>
    </source>
</evidence>
<dbReference type="InterPro" id="IPR043428">
    <property type="entry name" value="LivM-like"/>
</dbReference>
<dbReference type="PANTHER" id="PTHR30482:SF10">
    <property type="entry name" value="HIGH-AFFINITY BRANCHED-CHAIN AMINO ACID TRANSPORT PROTEIN BRAE"/>
    <property type="match status" value="1"/>
</dbReference>
<gene>
    <name evidence="7" type="ORF">C8P66_115107</name>
</gene>
<feature type="transmembrane region" description="Helical" evidence="6">
    <location>
        <begin position="186"/>
        <end position="206"/>
    </location>
</feature>
<feature type="transmembrane region" description="Helical" evidence="6">
    <location>
        <begin position="129"/>
        <end position="150"/>
    </location>
</feature>
<dbReference type="OrthoDB" id="9814461at2"/>
<dbReference type="Proteomes" id="UP000249688">
    <property type="component" value="Unassembled WGS sequence"/>
</dbReference>
<feature type="transmembrane region" description="Helical" evidence="6">
    <location>
        <begin position="34"/>
        <end position="56"/>
    </location>
</feature>
<evidence type="ECO:0000256" key="2">
    <source>
        <dbReference type="ARBA" id="ARBA00022475"/>
    </source>
</evidence>
<dbReference type="CDD" id="cd06581">
    <property type="entry name" value="TM_PBP1_LivM_like"/>
    <property type="match status" value="1"/>
</dbReference>
<dbReference type="RefSeq" id="WP_111398908.1">
    <property type="nucleotide sequence ID" value="NZ_QKYU01000015.1"/>
</dbReference>
<keyword evidence="3 6" id="KW-0812">Transmembrane</keyword>
<proteinExistence type="predicted"/>
<feature type="transmembrane region" description="Helical" evidence="6">
    <location>
        <begin position="88"/>
        <end position="109"/>
    </location>
</feature>
<keyword evidence="8" id="KW-1185">Reference proteome</keyword>
<dbReference type="GO" id="GO:0015658">
    <property type="term" value="F:branched-chain amino acid transmembrane transporter activity"/>
    <property type="evidence" value="ECO:0007669"/>
    <property type="project" value="InterPro"/>
</dbReference>
<dbReference type="PANTHER" id="PTHR30482">
    <property type="entry name" value="HIGH-AFFINITY BRANCHED-CHAIN AMINO ACID TRANSPORT SYSTEM PERMEASE"/>
    <property type="match status" value="1"/>
</dbReference>
<sequence length="299" mass="30786">MISYLVFLAVIGGIYALLAQSVTLAWGMAGLVNLGLAGFFGIGAYASAMLVTWGGVPVPVGLVAAVIAGAVAGLVVTGATLRLRDDYLAIVTLGFAEAVRIIASNEIWLTGGTDGISGIPGGFPRDWGLGFHAAWMGTISVLVFCVWFGLRRLSASPWGRALRAIREDQTVAAVAGKPVARMKAEAFAIAAGIAALAGALYGHYGSYIAPELFAPLVTIYVFLAVTTGGNGRPSGAVLGGYLLIAFLEATRFAAGAIPGVTALQAAALREASVGVALILLLHWRPQGILPERNQKAPLV</sequence>
<accession>A0A2W7IDG2</accession>
<evidence type="ECO:0000256" key="6">
    <source>
        <dbReference type="SAM" id="Phobius"/>
    </source>
</evidence>
<keyword evidence="2" id="KW-1003">Cell membrane</keyword>
<evidence type="ECO:0000313" key="7">
    <source>
        <dbReference type="EMBL" id="PZW43642.1"/>
    </source>
</evidence>
<comment type="caution">
    <text evidence="7">The sequence shown here is derived from an EMBL/GenBank/DDBJ whole genome shotgun (WGS) entry which is preliminary data.</text>
</comment>
<dbReference type="EMBL" id="QKYU01000015">
    <property type="protein sequence ID" value="PZW43642.1"/>
    <property type="molecule type" value="Genomic_DNA"/>
</dbReference>
<evidence type="ECO:0000313" key="8">
    <source>
        <dbReference type="Proteomes" id="UP000249688"/>
    </source>
</evidence>
<evidence type="ECO:0000256" key="5">
    <source>
        <dbReference type="ARBA" id="ARBA00023136"/>
    </source>
</evidence>
<protein>
    <submittedName>
        <fullName evidence="7">Amino acid/amide ABC transporter membrane protein 2 (HAAT family)</fullName>
    </submittedName>
</protein>
<name>A0A2W7IDG2_9PROT</name>
<feature type="transmembrane region" description="Helical" evidence="6">
    <location>
        <begin position="62"/>
        <end position="81"/>
    </location>
</feature>
<organism evidence="7 8">
    <name type="scientific">Humitalea rosea</name>
    <dbReference type="NCBI Taxonomy" id="990373"/>
    <lineage>
        <taxon>Bacteria</taxon>
        <taxon>Pseudomonadati</taxon>
        <taxon>Pseudomonadota</taxon>
        <taxon>Alphaproteobacteria</taxon>
        <taxon>Acetobacterales</taxon>
        <taxon>Roseomonadaceae</taxon>
        <taxon>Humitalea</taxon>
    </lineage>
</organism>